<dbReference type="OrthoDB" id="6692273at2"/>
<name>A0A5B8IPN9_9ACTN</name>
<evidence type="ECO:0000313" key="4">
    <source>
        <dbReference type="Proteomes" id="UP000320580"/>
    </source>
</evidence>
<dbReference type="KEGG" id="sqz:FQU76_00315"/>
<dbReference type="Proteomes" id="UP000320580">
    <property type="component" value="Chromosome"/>
</dbReference>
<organism evidence="3 4">
    <name type="scientific">Streptomyces qinzhouensis</name>
    <dbReference type="NCBI Taxonomy" id="2599401"/>
    <lineage>
        <taxon>Bacteria</taxon>
        <taxon>Bacillati</taxon>
        <taxon>Actinomycetota</taxon>
        <taxon>Actinomycetes</taxon>
        <taxon>Kitasatosporales</taxon>
        <taxon>Streptomycetaceae</taxon>
        <taxon>Streptomyces</taxon>
    </lineage>
</organism>
<dbReference type="SUPFAM" id="SSF54427">
    <property type="entry name" value="NTF2-like"/>
    <property type="match status" value="1"/>
</dbReference>
<gene>
    <name evidence="2" type="ORF">FQU76_00315</name>
    <name evidence="3" type="ORF">FQU76_33425</name>
</gene>
<evidence type="ECO:0000313" key="3">
    <source>
        <dbReference type="EMBL" id="QDY80608.1"/>
    </source>
</evidence>
<dbReference type="RefSeq" id="WP_146478502.1">
    <property type="nucleotide sequence ID" value="NZ_CP042266.1"/>
</dbReference>
<evidence type="ECO:0000259" key="1">
    <source>
        <dbReference type="Pfam" id="PF12680"/>
    </source>
</evidence>
<dbReference type="InterPro" id="IPR037401">
    <property type="entry name" value="SnoaL-like"/>
</dbReference>
<accession>A0A5B8IPN9</accession>
<protein>
    <submittedName>
        <fullName evidence="3">Nuclear transport factor 2 family protein</fullName>
    </submittedName>
</protein>
<sequence>MSQYKDIITQYLDGVHRGDHELVLSLVTDGVLLEKKGQPAFRGKEVLRAAIDNKDGIVHKDAGSLRPVHKVERMIEEGETVAVDGTVVVPLPNGGQLELLFSDYFTFSDGLISGVESYMITPAPPQS</sequence>
<reference evidence="3 4" key="1">
    <citation type="submission" date="2019-07" db="EMBL/GenBank/DDBJ databases">
        <authorList>
            <person name="Zhu P."/>
        </authorList>
    </citation>
    <scope>NUCLEOTIDE SEQUENCE [LARGE SCALE GENOMIC DNA]</scope>
    <source>
        <strain evidence="3 4">SSL-25</strain>
    </source>
</reference>
<dbReference type="KEGG" id="sqz:FQU76_33425"/>
<dbReference type="EMBL" id="CP042266">
    <property type="protein sequence ID" value="QDY75190.1"/>
    <property type="molecule type" value="Genomic_DNA"/>
</dbReference>
<dbReference type="Gene3D" id="3.10.450.50">
    <property type="match status" value="1"/>
</dbReference>
<dbReference type="Pfam" id="PF12680">
    <property type="entry name" value="SnoaL_2"/>
    <property type="match status" value="1"/>
</dbReference>
<proteinExistence type="predicted"/>
<dbReference type="EMBL" id="CP042266">
    <property type="protein sequence ID" value="QDY80608.1"/>
    <property type="molecule type" value="Genomic_DNA"/>
</dbReference>
<evidence type="ECO:0000313" key="2">
    <source>
        <dbReference type="EMBL" id="QDY75190.1"/>
    </source>
</evidence>
<dbReference type="AlphaFoldDB" id="A0A5B8IPN9"/>
<keyword evidence="4" id="KW-1185">Reference proteome</keyword>
<dbReference type="InterPro" id="IPR032710">
    <property type="entry name" value="NTF2-like_dom_sf"/>
</dbReference>
<feature type="domain" description="SnoaL-like" evidence="1">
    <location>
        <begin position="9"/>
        <end position="113"/>
    </location>
</feature>